<dbReference type="EMBL" id="FOOQ01000006">
    <property type="protein sequence ID" value="SFG93035.1"/>
    <property type="molecule type" value="Genomic_DNA"/>
</dbReference>
<dbReference type="PANTHER" id="PTHR43586:SF15">
    <property type="entry name" value="BLR3095 PROTEIN"/>
    <property type="match status" value="1"/>
</dbReference>
<proteinExistence type="predicted"/>
<dbReference type="InterPro" id="IPR015422">
    <property type="entry name" value="PyrdxlP-dep_Trfase_small"/>
</dbReference>
<dbReference type="GO" id="GO:0016829">
    <property type="term" value="F:lyase activity"/>
    <property type="evidence" value="ECO:0007669"/>
    <property type="project" value="UniProtKB-KW"/>
</dbReference>
<dbReference type="InterPro" id="IPR000192">
    <property type="entry name" value="Aminotrans_V_dom"/>
</dbReference>
<organism evidence="2 3">
    <name type="scientific">Halopelagius inordinatus</name>
    <dbReference type="NCBI Taxonomy" id="553467"/>
    <lineage>
        <taxon>Archaea</taxon>
        <taxon>Methanobacteriati</taxon>
        <taxon>Methanobacteriota</taxon>
        <taxon>Stenosarchaea group</taxon>
        <taxon>Halobacteria</taxon>
        <taxon>Halobacteriales</taxon>
        <taxon>Haloferacaceae</taxon>
    </lineage>
</organism>
<reference evidence="3" key="1">
    <citation type="submission" date="2016-10" db="EMBL/GenBank/DDBJ databases">
        <authorList>
            <person name="Varghese N."/>
            <person name="Submissions S."/>
        </authorList>
    </citation>
    <scope>NUCLEOTIDE SEQUENCE [LARGE SCALE GENOMIC DNA]</scope>
    <source>
        <strain evidence="3">CGMCC 1.7739</strain>
    </source>
</reference>
<feature type="domain" description="Aminotransferase class V" evidence="1">
    <location>
        <begin position="17"/>
        <end position="363"/>
    </location>
</feature>
<dbReference type="OrthoDB" id="9577at2157"/>
<evidence type="ECO:0000259" key="1">
    <source>
        <dbReference type="Pfam" id="PF00266"/>
    </source>
</evidence>
<dbReference type="PANTHER" id="PTHR43586">
    <property type="entry name" value="CYSTEINE DESULFURASE"/>
    <property type="match status" value="1"/>
</dbReference>
<gene>
    <name evidence="2" type="ORF">SAMN04488063_3354</name>
</gene>
<keyword evidence="3" id="KW-1185">Reference proteome</keyword>
<dbReference type="Gene3D" id="3.40.640.10">
    <property type="entry name" value="Type I PLP-dependent aspartate aminotransferase-like (Major domain)"/>
    <property type="match status" value="1"/>
</dbReference>
<dbReference type="InterPro" id="IPR015421">
    <property type="entry name" value="PyrdxlP-dep_Trfase_major"/>
</dbReference>
<dbReference type="STRING" id="553467.SAMN04488063_3354"/>
<dbReference type="RefSeq" id="WP_092893711.1">
    <property type="nucleotide sequence ID" value="NZ_FOOQ01000006.1"/>
</dbReference>
<name>A0A1I2VUZ1_9EURY</name>
<dbReference type="Proteomes" id="UP000198876">
    <property type="component" value="Unassembled WGS sequence"/>
</dbReference>
<dbReference type="Gene3D" id="3.90.1150.10">
    <property type="entry name" value="Aspartate Aminotransferase, domain 1"/>
    <property type="match status" value="1"/>
</dbReference>
<sequence length="372" mass="39963">MNPIELRADTPALHEDVYLNFGAHGPSPQYVVEAADEFVQSHEYEANARNDPYDVAFDAYDRARKRVADFVGADAADIALTESTTAGINAVANAIDWQSGDTVVRTDLEHPAGTLPWQRLEREGVEVRVVETEGGRVDLDDFAAAVDDARLACFSAVTWTHGTRLPVADLVDIAHEAGAFALVDAVQVPGQLPMDVGEWGADAVAAAGHKWLLGLWGGGFLYVDRDAAESLLPTTVGYRSVETPTADPYKFAPGARRFEVGSSNPAPHVALAEAVTVIDEVGIDRIAERIQELAGRLTDGIPAERLYSPMDPESGLVTIDVDDPEATVDRLASRGIVVRALPAPNAIRASVHAVNTRAEVDELLDALEPEWT</sequence>
<dbReference type="Pfam" id="PF00266">
    <property type="entry name" value="Aminotran_5"/>
    <property type="match status" value="1"/>
</dbReference>
<evidence type="ECO:0000313" key="2">
    <source>
        <dbReference type="EMBL" id="SFG93035.1"/>
    </source>
</evidence>
<evidence type="ECO:0000313" key="3">
    <source>
        <dbReference type="Proteomes" id="UP000198876"/>
    </source>
</evidence>
<protein>
    <submittedName>
        <fullName evidence="2">Selenocysteine lyase/Cysteine desulfurase</fullName>
    </submittedName>
</protein>
<accession>A0A1I2VUZ1</accession>
<dbReference type="AlphaFoldDB" id="A0A1I2VUZ1"/>
<dbReference type="InterPro" id="IPR015424">
    <property type="entry name" value="PyrdxlP-dep_Trfase"/>
</dbReference>
<keyword evidence="2" id="KW-0456">Lyase</keyword>
<dbReference type="SUPFAM" id="SSF53383">
    <property type="entry name" value="PLP-dependent transferases"/>
    <property type="match status" value="1"/>
</dbReference>